<evidence type="ECO:0008006" key="4">
    <source>
        <dbReference type="Google" id="ProtNLM"/>
    </source>
</evidence>
<dbReference type="PANTHER" id="PTHR31511:SF12">
    <property type="entry name" value="RHO TERMINATION FACTOR N-TERMINAL DOMAIN-CONTAINING PROTEIN"/>
    <property type="match status" value="1"/>
</dbReference>
<evidence type="ECO:0000313" key="3">
    <source>
        <dbReference type="Proteomes" id="UP001159042"/>
    </source>
</evidence>
<feature type="coiled-coil region" evidence="1">
    <location>
        <begin position="59"/>
        <end position="86"/>
    </location>
</feature>
<comment type="caution">
    <text evidence="2">The sequence shown here is derived from an EMBL/GenBank/DDBJ whole genome shotgun (WGS) entry which is preliminary data.</text>
</comment>
<dbReference type="EMBL" id="JANEYG010000207">
    <property type="protein sequence ID" value="KAJ8911229.1"/>
    <property type="molecule type" value="Genomic_DNA"/>
</dbReference>
<dbReference type="GO" id="GO:0071897">
    <property type="term" value="P:DNA biosynthetic process"/>
    <property type="evidence" value="ECO:0007669"/>
    <property type="project" value="UniProtKB-ARBA"/>
</dbReference>
<evidence type="ECO:0000256" key="1">
    <source>
        <dbReference type="SAM" id="Coils"/>
    </source>
</evidence>
<dbReference type="Proteomes" id="UP001159042">
    <property type="component" value="Unassembled WGS sequence"/>
</dbReference>
<reference evidence="2 3" key="1">
    <citation type="journal article" date="2023" name="Insect Mol. Biol.">
        <title>Genome sequencing provides insights into the evolution of gene families encoding plant cell wall-degrading enzymes in longhorned beetles.</title>
        <authorList>
            <person name="Shin N.R."/>
            <person name="Okamura Y."/>
            <person name="Kirsch R."/>
            <person name="Pauchet Y."/>
        </authorList>
    </citation>
    <scope>NUCLEOTIDE SEQUENCE [LARGE SCALE GENOMIC DNA]</scope>
    <source>
        <strain evidence="2">EAD_L_NR</strain>
    </source>
</reference>
<dbReference type="AlphaFoldDB" id="A0AAV8VAL5"/>
<dbReference type="InterPro" id="IPR043502">
    <property type="entry name" value="DNA/RNA_pol_sf"/>
</dbReference>
<protein>
    <recommendedName>
        <fullName evidence="4">DNA-directed DNA polymerase</fullName>
    </recommendedName>
</protein>
<evidence type="ECO:0000313" key="2">
    <source>
        <dbReference type="EMBL" id="KAJ8911229.1"/>
    </source>
</evidence>
<accession>A0AAV8VAL5</accession>
<name>A0AAV8VAL5_9CUCU</name>
<gene>
    <name evidence="2" type="ORF">NQ315_014941</name>
</gene>
<dbReference type="SUPFAM" id="SSF56672">
    <property type="entry name" value="DNA/RNA polymerases"/>
    <property type="match status" value="1"/>
</dbReference>
<organism evidence="2 3">
    <name type="scientific">Exocentrus adspersus</name>
    <dbReference type="NCBI Taxonomy" id="1586481"/>
    <lineage>
        <taxon>Eukaryota</taxon>
        <taxon>Metazoa</taxon>
        <taxon>Ecdysozoa</taxon>
        <taxon>Arthropoda</taxon>
        <taxon>Hexapoda</taxon>
        <taxon>Insecta</taxon>
        <taxon>Pterygota</taxon>
        <taxon>Neoptera</taxon>
        <taxon>Endopterygota</taxon>
        <taxon>Coleoptera</taxon>
        <taxon>Polyphaga</taxon>
        <taxon>Cucujiformia</taxon>
        <taxon>Chrysomeloidea</taxon>
        <taxon>Cerambycidae</taxon>
        <taxon>Lamiinae</taxon>
        <taxon>Acanthocinini</taxon>
        <taxon>Exocentrus</taxon>
    </lineage>
</organism>
<dbReference type="PANTHER" id="PTHR31511">
    <property type="entry name" value="PROTEIN CBG23764"/>
    <property type="match status" value="1"/>
</dbReference>
<sequence length="328" mass="37801">MLGLGRDVWELGRWVKGKVGCDSKLPKLMTTLNLKQALSFGIKVTKIHRVLQFNQSPWLKSYIDLNSKLRAQVKNSEKNLYKLMNNAVFGTTMENIRKHRTVKLKNHWGGRYGASNYIASPNFHSRAIFDTDLVAIELNKAEICFYKPLYVGMCILDLSKTCVYDFHYNFLCKKMISTTVKYYIPILIINLISASSSIADYAADNPYQLPLVNKKVLGLMKDEYNGAIMTHFFGLRSKMYSILIEGKQCIKKSKGVKSNVDYENCFKNSVEIYRTQRTIQSKLHNLYNVEQSKIALSPHDDKRHLFTNDEHDTLPWSHYSIDDISDVI</sequence>
<proteinExistence type="predicted"/>
<keyword evidence="3" id="KW-1185">Reference proteome</keyword>
<keyword evidence="1" id="KW-0175">Coiled coil</keyword>